<name>A0A372ILL2_9BACT</name>
<dbReference type="Pfam" id="PF13620">
    <property type="entry name" value="CarboxypepD_reg"/>
    <property type="match status" value="1"/>
</dbReference>
<dbReference type="InterPro" id="IPR036942">
    <property type="entry name" value="Beta-barrel_TonB_sf"/>
</dbReference>
<reference evidence="10 11" key="1">
    <citation type="submission" date="2018-08" db="EMBL/GenBank/DDBJ databases">
        <title>Acidipila sp. 4G-K13, an acidobacterium isolated from forest soil.</title>
        <authorList>
            <person name="Gao Z.-H."/>
            <person name="Qiu L.-H."/>
        </authorList>
    </citation>
    <scope>NUCLEOTIDE SEQUENCE [LARGE SCALE GENOMIC DNA]</scope>
    <source>
        <strain evidence="10 11">4G-K13</strain>
    </source>
</reference>
<evidence type="ECO:0000313" key="11">
    <source>
        <dbReference type="Proteomes" id="UP000264702"/>
    </source>
</evidence>
<keyword evidence="6" id="KW-0472">Membrane</keyword>
<evidence type="ECO:0000256" key="4">
    <source>
        <dbReference type="ARBA" id="ARBA00022692"/>
    </source>
</evidence>
<proteinExistence type="predicted"/>
<comment type="subcellular location">
    <subcellularLocation>
        <location evidence="1">Cell outer membrane</location>
        <topology evidence="1">Multi-pass membrane protein</topology>
    </subcellularLocation>
</comment>
<feature type="region of interest" description="Disordered" evidence="8">
    <location>
        <begin position="685"/>
        <end position="704"/>
    </location>
</feature>
<organism evidence="10 11">
    <name type="scientific">Paracidobacterium acidisoli</name>
    <dbReference type="NCBI Taxonomy" id="2303751"/>
    <lineage>
        <taxon>Bacteria</taxon>
        <taxon>Pseudomonadati</taxon>
        <taxon>Acidobacteriota</taxon>
        <taxon>Terriglobia</taxon>
        <taxon>Terriglobales</taxon>
        <taxon>Acidobacteriaceae</taxon>
        <taxon>Paracidobacterium</taxon>
    </lineage>
</organism>
<dbReference type="InterPro" id="IPR037066">
    <property type="entry name" value="Plug_dom_sf"/>
</dbReference>
<evidence type="ECO:0000256" key="7">
    <source>
        <dbReference type="ARBA" id="ARBA00023237"/>
    </source>
</evidence>
<dbReference type="Gene3D" id="2.60.40.1120">
    <property type="entry name" value="Carboxypeptidase-like, regulatory domain"/>
    <property type="match status" value="1"/>
</dbReference>
<comment type="caution">
    <text evidence="10">The sequence shown here is derived from an EMBL/GenBank/DDBJ whole genome shotgun (WGS) entry which is preliminary data.</text>
</comment>
<dbReference type="Pfam" id="PF25183">
    <property type="entry name" value="OMP_b-brl_4"/>
    <property type="match status" value="1"/>
</dbReference>
<keyword evidence="7" id="KW-0998">Cell outer membrane</keyword>
<dbReference type="Gene3D" id="2.170.130.10">
    <property type="entry name" value="TonB-dependent receptor, plug domain"/>
    <property type="match status" value="1"/>
</dbReference>
<dbReference type="EMBL" id="QVQT01000005">
    <property type="protein sequence ID" value="RFU15768.1"/>
    <property type="molecule type" value="Genomic_DNA"/>
</dbReference>
<dbReference type="InterPro" id="IPR039426">
    <property type="entry name" value="TonB-dep_rcpt-like"/>
</dbReference>
<dbReference type="GO" id="GO:0009279">
    <property type="term" value="C:cell outer membrane"/>
    <property type="evidence" value="ECO:0007669"/>
    <property type="project" value="UniProtKB-SubCell"/>
</dbReference>
<dbReference type="Gene3D" id="2.40.170.20">
    <property type="entry name" value="TonB-dependent receptor, beta-barrel domain"/>
    <property type="match status" value="1"/>
</dbReference>
<evidence type="ECO:0000256" key="5">
    <source>
        <dbReference type="ARBA" id="ARBA00022729"/>
    </source>
</evidence>
<evidence type="ECO:0000313" key="10">
    <source>
        <dbReference type="EMBL" id="RFU15768.1"/>
    </source>
</evidence>
<evidence type="ECO:0000256" key="3">
    <source>
        <dbReference type="ARBA" id="ARBA00022452"/>
    </source>
</evidence>
<dbReference type="GO" id="GO:0015344">
    <property type="term" value="F:siderophore uptake transmembrane transporter activity"/>
    <property type="evidence" value="ECO:0007669"/>
    <property type="project" value="TreeGrafter"/>
</dbReference>
<dbReference type="PANTHER" id="PTHR30069">
    <property type="entry name" value="TONB-DEPENDENT OUTER MEMBRANE RECEPTOR"/>
    <property type="match status" value="1"/>
</dbReference>
<dbReference type="GO" id="GO:0044718">
    <property type="term" value="P:siderophore transmembrane transport"/>
    <property type="evidence" value="ECO:0007669"/>
    <property type="project" value="TreeGrafter"/>
</dbReference>
<evidence type="ECO:0000256" key="8">
    <source>
        <dbReference type="SAM" id="MobiDB-lite"/>
    </source>
</evidence>
<gene>
    <name evidence="10" type="ORF">D0Y96_15080</name>
</gene>
<evidence type="ECO:0000256" key="6">
    <source>
        <dbReference type="ARBA" id="ARBA00023136"/>
    </source>
</evidence>
<keyword evidence="3" id="KW-1134">Transmembrane beta strand</keyword>
<dbReference type="AlphaFoldDB" id="A0A372ILL2"/>
<sequence>MSRRLSVANSYKFRKYTFLYCVLPALIILLASATGVWAQAGGGSLTGTVTDPGGAVIPNATVTLTNAEMGTNYSSISNSDGRYVFPQVAVGTYTLKVAATGFSQQIQQGVGISVGNTTTANVSMQIGQATQQVVVNGNVQQIQTESSDVGTTVSPKLIQQLPLSFSGLVRSPLQFMTLTPGFEGDASGNPQSQASFKLNGGGSGSADVLLDGASVSLASPNYQWNFGISVEAVNEFKVQTSTFPAEYGRTGGGFVNVATRSGGDQFHGGVYDLLKNKVFDANSWQNNHLGNAKPTDTQNDFGGFGGGPVFIPKLYDGRGKTFWFFSYEGFRYISVSHNTQSYPTPAMWQNGDFSALLPTQSVNGVVYPGRQLYDYTTCSGANLGKTCQPFVNNQIPTDRLDPLAKNYMALLPTPQITTRPWLNLNYSLSAPVNNDLYSIRIDQNIGQRNKLYGSFAQADMPVVDNYSIGPLFTNNFGSTMTHYVRLAEDWTITPNLLNHLNFGFTRRDRTEDGPNGIGQWEDKLGWHGDFVDILIPNMGIQYDPHGGNISTPPGDNGSFVDNSYEMDESLSWIHGNHTFQFGIGHRRQEFNVYYGSNAAADFSFENTLTSAGNNASGNPIDPNSGSGVASFFLGAATTGTVGGPQSAGMRARYWDFYGQDDWKATRKLTVNYGLRYEIPEPVQESQCRTSQVNPTLPNPGADNLPGAMEFQGKGTGRDGRCSPMNQYWGSWGPRLGAVYQLNNNTVVRAAYGIYYTALKVSNFANTDSAGFFAPGYKWPANVNQQTPAVIPSQVTSYPGVPPPVISPTALNGLNGGGGAATGGPVMLPGRLARAGAVQNWTLDIQRQLPGQWLLDAAYVGNHGSHLQALLKDPNVGPVSALSYGNCLSVLVTNQTTSPECAGMPVVPIPYTNFLNDFGSAATVAQALRPFPQYQTEDLDTSFSANPWGNYTYNALQVQLTKRYGAGLTVLANYTWSKNLTDADADYAPQEAWNGGSPAGLYNPANPKDVKSYSEFDQPQNAKIAYTYELPVGKGKKVLGSTNKAVDLAVGGWTIGGLVAYSTGFPLSVTESNWTSGIFAGQATGAQNRPNMVAGADVSGFRGGKYVFGQSRKVNPAAFTQSPNYTFGNAPRLLGGARNFAHKDEDLQIGKRFPLFTERVGLNFRFDAFNIFNRHSYGCLDNTVGDPGFGEFTCGTGPNAEVNNNISTSVPSSRTLQANFRITF</sequence>
<feature type="domain" description="TonB-dependent transporter Oar-like beta-barrel" evidence="9">
    <location>
        <begin position="259"/>
        <end position="1197"/>
    </location>
</feature>
<keyword evidence="2" id="KW-0813">Transport</keyword>
<keyword evidence="4" id="KW-0812">Transmembrane</keyword>
<evidence type="ECO:0000259" key="9">
    <source>
        <dbReference type="Pfam" id="PF25183"/>
    </source>
</evidence>
<dbReference type="InterPro" id="IPR013784">
    <property type="entry name" value="Carb-bd-like_fold"/>
</dbReference>
<dbReference type="InterPro" id="IPR057601">
    <property type="entry name" value="Oar-like_b-barrel"/>
</dbReference>
<evidence type="ECO:0000256" key="1">
    <source>
        <dbReference type="ARBA" id="ARBA00004571"/>
    </source>
</evidence>
<dbReference type="GO" id="GO:0030246">
    <property type="term" value="F:carbohydrate binding"/>
    <property type="evidence" value="ECO:0007669"/>
    <property type="project" value="InterPro"/>
</dbReference>
<dbReference type="PANTHER" id="PTHR30069:SF29">
    <property type="entry name" value="HEMOGLOBIN AND HEMOGLOBIN-HAPTOGLOBIN-BINDING PROTEIN 1-RELATED"/>
    <property type="match status" value="1"/>
</dbReference>
<feature type="compositionally biased region" description="Polar residues" evidence="8">
    <location>
        <begin position="685"/>
        <end position="695"/>
    </location>
</feature>
<protein>
    <recommendedName>
        <fullName evidence="9">TonB-dependent transporter Oar-like beta-barrel domain-containing protein</fullName>
    </recommendedName>
</protein>
<dbReference type="SUPFAM" id="SSF49452">
    <property type="entry name" value="Starch-binding domain-like"/>
    <property type="match status" value="1"/>
</dbReference>
<evidence type="ECO:0000256" key="2">
    <source>
        <dbReference type="ARBA" id="ARBA00022448"/>
    </source>
</evidence>
<keyword evidence="5" id="KW-0732">Signal</keyword>
<dbReference type="Proteomes" id="UP000264702">
    <property type="component" value="Unassembled WGS sequence"/>
</dbReference>
<keyword evidence="11" id="KW-1185">Reference proteome</keyword>
<accession>A0A372ILL2</accession>
<dbReference type="SUPFAM" id="SSF56935">
    <property type="entry name" value="Porins"/>
    <property type="match status" value="1"/>
</dbReference>